<feature type="region of interest" description="Disordered" evidence="1">
    <location>
        <begin position="1"/>
        <end position="90"/>
    </location>
</feature>
<dbReference type="Proteomes" id="UP001153050">
    <property type="component" value="Unassembled WGS sequence"/>
</dbReference>
<dbReference type="EMBL" id="CAKXZT010000124">
    <property type="protein sequence ID" value="CAH2401821.1"/>
    <property type="molecule type" value="Genomic_DNA"/>
</dbReference>
<gene>
    <name evidence="2" type="ORF">MES5069_30188</name>
</gene>
<proteinExistence type="predicted"/>
<protein>
    <submittedName>
        <fullName evidence="2">Uncharacterized protein</fullName>
    </submittedName>
</protein>
<comment type="caution">
    <text evidence="2">The sequence shown here is derived from an EMBL/GenBank/DDBJ whole genome shotgun (WGS) entry which is preliminary data.</text>
</comment>
<sequence>MIRSSLGQHGKIALPSSKIPDCRCIHTPLDDGARATSGENHDHHRQGRRGQDTPVKSAGQGRSRRRSHHFARQRSDRETEPHPKTNVLGSLIEEVRAARARARAVTTEEIVARKHDSHRY</sequence>
<evidence type="ECO:0000313" key="2">
    <source>
        <dbReference type="EMBL" id="CAH2401821.1"/>
    </source>
</evidence>
<organism evidence="2 3">
    <name type="scientific">Mesorhizobium escarrei</name>
    <dbReference type="NCBI Taxonomy" id="666018"/>
    <lineage>
        <taxon>Bacteria</taxon>
        <taxon>Pseudomonadati</taxon>
        <taxon>Pseudomonadota</taxon>
        <taxon>Alphaproteobacteria</taxon>
        <taxon>Hyphomicrobiales</taxon>
        <taxon>Phyllobacteriaceae</taxon>
        <taxon>Mesorhizobium</taxon>
    </lineage>
</organism>
<feature type="compositionally biased region" description="Basic and acidic residues" evidence="1">
    <location>
        <begin position="20"/>
        <end position="33"/>
    </location>
</feature>
<keyword evidence="3" id="KW-1185">Reference proteome</keyword>
<feature type="compositionally biased region" description="Basic and acidic residues" evidence="1">
    <location>
        <begin position="73"/>
        <end position="83"/>
    </location>
</feature>
<reference evidence="2 3" key="1">
    <citation type="submission" date="2022-03" db="EMBL/GenBank/DDBJ databases">
        <authorList>
            <person name="Brunel B."/>
        </authorList>
    </citation>
    <scope>NUCLEOTIDE SEQUENCE [LARGE SCALE GENOMIC DNA]</scope>
    <source>
        <strain evidence="2">STM5069sample</strain>
    </source>
</reference>
<evidence type="ECO:0000313" key="3">
    <source>
        <dbReference type="Proteomes" id="UP001153050"/>
    </source>
</evidence>
<name>A0ABN8JW77_9HYPH</name>
<feature type="compositionally biased region" description="Basic residues" evidence="1">
    <location>
        <begin position="62"/>
        <end position="72"/>
    </location>
</feature>
<accession>A0ABN8JW77</accession>
<evidence type="ECO:0000256" key="1">
    <source>
        <dbReference type="SAM" id="MobiDB-lite"/>
    </source>
</evidence>